<feature type="region of interest" description="Disordered" evidence="1">
    <location>
        <begin position="151"/>
        <end position="295"/>
    </location>
</feature>
<feature type="compositionally biased region" description="Basic and acidic residues" evidence="1">
    <location>
        <begin position="231"/>
        <end position="240"/>
    </location>
</feature>
<dbReference type="Proteomes" id="UP000673691">
    <property type="component" value="Unassembled WGS sequence"/>
</dbReference>
<gene>
    <name evidence="2" type="ORF">BJ554DRAFT_2571</name>
</gene>
<evidence type="ECO:0000313" key="2">
    <source>
        <dbReference type="EMBL" id="KAG5457421.1"/>
    </source>
</evidence>
<comment type="caution">
    <text evidence="2">The sequence shown here is derived from an EMBL/GenBank/DDBJ whole genome shotgun (WGS) entry which is preliminary data.</text>
</comment>
<reference evidence="2 3" key="1">
    <citation type="journal article" name="Sci. Rep.">
        <title>Genome-scale phylogenetic analyses confirm Olpidium as the closest living zoosporic fungus to the non-flagellated, terrestrial fungi.</title>
        <authorList>
            <person name="Chang Y."/>
            <person name="Rochon D."/>
            <person name="Sekimoto S."/>
            <person name="Wang Y."/>
            <person name="Chovatia M."/>
            <person name="Sandor L."/>
            <person name="Salamov A."/>
            <person name="Grigoriev I.V."/>
            <person name="Stajich J.E."/>
            <person name="Spatafora J.W."/>
        </authorList>
    </citation>
    <scope>NUCLEOTIDE SEQUENCE [LARGE SCALE GENOMIC DNA]</scope>
    <source>
        <strain evidence="2">S191</strain>
    </source>
</reference>
<dbReference type="EMBL" id="JAEFCI010010108">
    <property type="protein sequence ID" value="KAG5457421.1"/>
    <property type="molecule type" value="Genomic_DNA"/>
</dbReference>
<proteinExistence type="predicted"/>
<name>A0A8H7ZQ27_9FUNG</name>
<sequence>MTVSKEFGYSRRSRDRKGKQTNKKLLVLRCYAVQGAGQDGRARFHVRGGRLAGAVRAGRAAAAARFLDEDDVLHEPGQALGDLPVRVHVDQRLDVPDDVRLPLLRFTEEHPAAVQRRRRRVVQPALLQPPLHVLGLLLRADDRDQVQLVGRRQGAEKGERALQEGEVGRPRVRRRVPQDHLRKAAASPRGNQVLSAESPLPRAVVPLPPRSAAPPTHVFKGHRQRTPSGFSDRKEPRDGVLKSPRPKRTRGGNGGKPIHAQATEAAEGVPLPQVAREQGAADLREEAEGQGGRRG</sequence>
<feature type="compositionally biased region" description="Basic and acidic residues" evidence="1">
    <location>
        <begin position="153"/>
        <end position="169"/>
    </location>
</feature>
<accession>A0A8H7ZQ27</accession>
<evidence type="ECO:0000256" key="1">
    <source>
        <dbReference type="SAM" id="MobiDB-lite"/>
    </source>
</evidence>
<keyword evidence="3" id="KW-1185">Reference proteome</keyword>
<evidence type="ECO:0000313" key="3">
    <source>
        <dbReference type="Proteomes" id="UP000673691"/>
    </source>
</evidence>
<organism evidence="2 3">
    <name type="scientific">Olpidium bornovanus</name>
    <dbReference type="NCBI Taxonomy" id="278681"/>
    <lineage>
        <taxon>Eukaryota</taxon>
        <taxon>Fungi</taxon>
        <taxon>Fungi incertae sedis</taxon>
        <taxon>Olpidiomycota</taxon>
        <taxon>Olpidiomycotina</taxon>
        <taxon>Olpidiomycetes</taxon>
        <taxon>Olpidiales</taxon>
        <taxon>Olpidiaceae</taxon>
        <taxon>Olpidium</taxon>
    </lineage>
</organism>
<dbReference type="AlphaFoldDB" id="A0A8H7ZQ27"/>
<protein>
    <submittedName>
        <fullName evidence="2">Uncharacterized protein</fullName>
    </submittedName>
</protein>